<keyword evidence="4" id="KW-1185">Reference proteome</keyword>
<gene>
    <name evidence="3" type="ORF">G5B36_21450</name>
    <name evidence="2" type="ORF">L0N08_13235</name>
</gene>
<dbReference type="PANTHER" id="PTHR30006">
    <property type="entry name" value="THIAMINE-BINDING PERIPLASMIC PROTEIN-RELATED"/>
    <property type="match status" value="1"/>
</dbReference>
<keyword evidence="1" id="KW-0732">Signal</keyword>
<dbReference type="InterPro" id="IPR026045">
    <property type="entry name" value="Ferric-bd"/>
</dbReference>
<proteinExistence type="predicted"/>
<dbReference type="PANTHER" id="PTHR30006:SF2">
    <property type="entry name" value="ABC TRANSPORTER SUBSTRATE-BINDING PROTEIN"/>
    <property type="match status" value="1"/>
</dbReference>
<comment type="caution">
    <text evidence="2">The sequence shown here is derived from an EMBL/GenBank/DDBJ whole genome shotgun (WGS) entry which is preliminary data.</text>
</comment>
<dbReference type="SUPFAM" id="SSF53850">
    <property type="entry name" value="Periplasmic binding protein-like II"/>
    <property type="match status" value="1"/>
</dbReference>
<dbReference type="EMBL" id="JAKNGE010000015">
    <property type="protein sequence ID" value="MCG4746380.1"/>
    <property type="molecule type" value="Genomic_DNA"/>
</dbReference>
<name>A0AAW5BWX4_9FIRM</name>
<reference evidence="3" key="2">
    <citation type="submission" date="2020-02" db="EMBL/GenBank/DDBJ databases">
        <authorList>
            <person name="Littmann E."/>
            <person name="Sorbara M."/>
        </authorList>
    </citation>
    <scope>NUCLEOTIDE SEQUENCE</scope>
    <source>
        <strain evidence="3">MSK.1.17</strain>
    </source>
</reference>
<dbReference type="GO" id="GO:0030975">
    <property type="term" value="F:thiamine binding"/>
    <property type="evidence" value="ECO:0007669"/>
    <property type="project" value="TreeGrafter"/>
</dbReference>
<dbReference type="Gene3D" id="3.40.190.10">
    <property type="entry name" value="Periplasmic binding protein-like II"/>
    <property type="match status" value="2"/>
</dbReference>
<evidence type="ECO:0000313" key="3">
    <source>
        <dbReference type="EMBL" id="NSJ51255.1"/>
    </source>
</evidence>
<reference evidence="3 4" key="1">
    <citation type="journal article" date="2020" name="Cell Host Microbe">
        <title>Functional and Genomic Variation between Human-Derived Isolates of Lachnospiraceae Reveals Inter- and Intra-Species Diversity.</title>
        <authorList>
            <person name="Sorbara M.T."/>
            <person name="Littmann E.R."/>
            <person name="Fontana E."/>
            <person name="Moody T.U."/>
            <person name="Kohout C.E."/>
            <person name="Gjonbalaj M."/>
            <person name="Eaton V."/>
            <person name="Seok R."/>
            <person name="Leiner I.M."/>
            <person name="Pamer E.G."/>
        </authorList>
    </citation>
    <scope>NUCLEOTIDE SEQUENCE [LARGE SCALE GENOMIC DNA]</scope>
    <source>
        <strain evidence="3 4">MSK.1.17</strain>
    </source>
</reference>
<evidence type="ECO:0000313" key="5">
    <source>
        <dbReference type="Proteomes" id="UP001299608"/>
    </source>
</evidence>
<dbReference type="PIRSF" id="PIRSF002825">
    <property type="entry name" value="CfbpA"/>
    <property type="match status" value="1"/>
</dbReference>
<organism evidence="2 5">
    <name type="scientific">Enterocloster aldenensis</name>
    <dbReference type="NCBI Taxonomy" id="358742"/>
    <lineage>
        <taxon>Bacteria</taxon>
        <taxon>Bacillati</taxon>
        <taxon>Bacillota</taxon>
        <taxon>Clostridia</taxon>
        <taxon>Lachnospirales</taxon>
        <taxon>Lachnospiraceae</taxon>
        <taxon>Enterocloster</taxon>
    </lineage>
</organism>
<dbReference type="RefSeq" id="WP_165642775.1">
    <property type="nucleotide sequence ID" value="NZ_JAAITT010000037.1"/>
</dbReference>
<evidence type="ECO:0000256" key="1">
    <source>
        <dbReference type="ARBA" id="ARBA00022729"/>
    </source>
</evidence>
<dbReference type="GO" id="GO:0030288">
    <property type="term" value="C:outer membrane-bounded periplasmic space"/>
    <property type="evidence" value="ECO:0007669"/>
    <property type="project" value="TreeGrafter"/>
</dbReference>
<dbReference type="AlphaFoldDB" id="A0AAW5BWX4"/>
<dbReference type="GO" id="GO:0015888">
    <property type="term" value="P:thiamine transport"/>
    <property type="evidence" value="ECO:0007669"/>
    <property type="project" value="TreeGrafter"/>
</dbReference>
<reference evidence="2" key="3">
    <citation type="submission" date="2022-01" db="EMBL/GenBank/DDBJ databases">
        <title>Collection of gut derived symbiotic bacterial strains cultured from healthy donors.</title>
        <authorList>
            <person name="Lin H."/>
            <person name="Kohout C."/>
            <person name="Waligurski E."/>
            <person name="Pamer E.G."/>
        </authorList>
    </citation>
    <scope>NUCLEOTIDE SEQUENCE</scope>
    <source>
        <strain evidence="2">DFI.6.55</strain>
    </source>
</reference>
<evidence type="ECO:0000313" key="2">
    <source>
        <dbReference type="EMBL" id="MCG4746380.1"/>
    </source>
</evidence>
<evidence type="ECO:0000313" key="4">
    <source>
        <dbReference type="Proteomes" id="UP000669239"/>
    </source>
</evidence>
<dbReference type="Proteomes" id="UP001299608">
    <property type="component" value="Unassembled WGS sequence"/>
</dbReference>
<accession>A0AAW5BWX4</accession>
<dbReference type="Proteomes" id="UP000669239">
    <property type="component" value="Unassembled WGS sequence"/>
</dbReference>
<dbReference type="EMBL" id="JAAITT010000037">
    <property type="protein sequence ID" value="NSJ51255.1"/>
    <property type="molecule type" value="Genomic_DNA"/>
</dbReference>
<sequence length="347" mass="38099">MKKNWIIYAAAIGISLCLPGCGGSGETGAAGETDEALVIYCPHPLEFINPIVSEFEGRTGVKTFVQTGGTGELLSMVEEHREPACDIFWGGSLSTTMPRQELFEPYVNENEDMVRDEFKNQEGNLSRFTDVPSVLMVNTNLIGDTVVEGYGDLLKPELKGKIAMCNPSTSSSAYEHLINMLYAMGQGNPEEGWDYVEQFVRNLNGCLLGGSADVYQGVAEGRFVVGLTFEEGAAHYVADGEPVRLVYMKEGVISTPDVVCIVKGSRHLAEAEAFVDFVTGKDAQTMIADRLDRRSVRKDVDEPEYLPDKDGLHIIYDDLEVVNRNKQQWLERFAGIFRSVADEGGAG</sequence>
<dbReference type="Pfam" id="PF13343">
    <property type="entry name" value="SBP_bac_6"/>
    <property type="match status" value="1"/>
</dbReference>
<dbReference type="GO" id="GO:0030976">
    <property type="term" value="F:thiamine pyrophosphate binding"/>
    <property type="evidence" value="ECO:0007669"/>
    <property type="project" value="TreeGrafter"/>
</dbReference>
<protein>
    <submittedName>
        <fullName evidence="2">Extracellular solute-binding protein</fullName>
    </submittedName>
</protein>